<evidence type="ECO:0000256" key="2">
    <source>
        <dbReference type="ARBA" id="ARBA00012528"/>
    </source>
</evidence>
<sequence>MRHLSILAAACGLLCLVLPGLAHPQVGRLPFDDLHHQVWTTREGIPHNTINAIAQTPDGYLWFATWEGIARFNGHRFRLFERGPETGLPDAGVLSLSVDEGGRLVAAGARGGLSLTDGHSWQPLATAPTMITHAVIDSHRQLWIATQGAGVIRRQLDESGRMVAQESFLSSASAHQVLTDDRGAWAATSRGLLRIPHVGEARLVSGTDLPSAPVLSLLADDDGRLFVGTEQGLYVRDGLEQPFRSVHARLDDLAVSALLEDRGGALWIGTINSGLYRLNGGGVRHLGTQDGLPNNRVVSLYQDFEHSLWVGTNGGLFRLRSAPFVTTTRDQGLVGNYVRAVMPHADGSLWVGTSEGVSRIDGEQARTVGDGDDPIALSTLSLAQMPGGDVLIGTHSDGVLHWRDGQVVARHDRASGLPSNDIRYILVDREQRIWIATASGLARVDQEGTTVFLPRDGLPGDFVIAVEEDSRGQIWVGTGFGLARYAGGHFEPISLYHLDEAMYVYGIHEDRTRYRLWLATDRGLVRYDPISGDAELVGRSAGMPVDKLFHVVDDRHGAFWLTSNRGIIRVLQEQAVAVADGEREKIDFELYTEGDGLLSAQANGGAGPPAAWHEGRVWVATAVGLASVDPDHLTRYEDTVLPVSIEHFAADGNEQRIDGPVKLPAGTGRVTIQYAGLGFIMPQRIRYRTKLEGFDDEWVDRRGQNVAEYTNLGPGDYVFRVSAAYPYGDWNGSETSLRFSIAPLPWQRAWFWVVVILALSGLIGLATQWRMRRLERRARELSAQVDEKTRELKQQAENFERQARIDQLTGLANRRAFDEWLAEEFRRSRSEDRPLSLVIMDLDHFKRVNDEYSHLIGDEVMRVVADVLRKHVRAGDQAARWGGEEFTLTFHDIDGEQAAGISERIRRSIETTDFGRLAPDLTITASFGVSDNRQAQNYEDLLRQADQALFRAKDEGRNRVVVHVSETDS</sequence>
<evidence type="ECO:0000256" key="1">
    <source>
        <dbReference type="ARBA" id="ARBA00001946"/>
    </source>
</evidence>
<feature type="domain" description="GGDEF" evidence="6">
    <location>
        <begin position="833"/>
        <end position="965"/>
    </location>
</feature>
<dbReference type="SUPFAM" id="SSF63829">
    <property type="entry name" value="Calcium-dependent phosphotriesterase"/>
    <property type="match status" value="3"/>
</dbReference>
<dbReference type="InterPro" id="IPR050469">
    <property type="entry name" value="Diguanylate_Cyclase"/>
</dbReference>
<keyword evidence="4" id="KW-1133">Transmembrane helix</keyword>
<dbReference type="GO" id="GO:1902201">
    <property type="term" value="P:negative regulation of bacterial-type flagellum-dependent cell motility"/>
    <property type="evidence" value="ECO:0007669"/>
    <property type="project" value="TreeGrafter"/>
</dbReference>
<dbReference type="RefSeq" id="WP_116649406.1">
    <property type="nucleotide sequence ID" value="NZ_QUZK01000012.1"/>
</dbReference>
<dbReference type="OrthoDB" id="176203at2"/>
<evidence type="ECO:0000256" key="4">
    <source>
        <dbReference type="SAM" id="Phobius"/>
    </source>
</evidence>
<evidence type="ECO:0000259" key="6">
    <source>
        <dbReference type="PROSITE" id="PS50887"/>
    </source>
</evidence>
<feature type="chain" id="PRO_5017688053" description="diguanylate cyclase" evidence="5">
    <location>
        <begin position="23"/>
        <end position="969"/>
    </location>
</feature>
<dbReference type="Pfam" id="PF07494">
    <property type="entry name" value="Reg_prop"/>
    <property type="match status" value="6"/>
</dbReference>
<dbReference type="Pfam" id="PF00990">
    <property type="entry name" value="GGDEF"/>
    <property type="match status" value="1"/>
</dbReference>
<keyword evidence="5" id="KW-0732">Signal</keyword>
<keyword evidence="4" id="KW-0812">Transmembrane</keyword>
<keyword evidence="4" id="KW-0472">Membrane</keyword>
<feature type="transmembrane region" description="Helical" evidence="4">
    <location>
        <begin position="749"/>
        <end position="769"/>
    </location>
</feature>
<dbReference type="InterPro" id="IPR029787">
    <property type="entry name" value="Nucleotide_cyclase"/>
</dbReference>
<dbReference type="PANTHER" id="PTHR45138:SF24">
    <property type="entry name" value="DIGUANYLATE CYCLASE DGCC-RELATED"/>
    <property type="match status" value="1"/>
</dbReference>
<dbReference type="GO" id="GO:0043709">
    <property type="term" value="P:cell adhesion involved in single-species biofilm formation"/>
    <property type="evidence" value="ECO:0007669"/>
    <property type="project" value="TreeGrafter"/>
</dbReference>
<dbReference type="GO" id="GO:0052621">
    <property type="term" value="F:diguanylate cyclase activity"/>
    <property type="evidence" value="ECO:0007669"/>
    <property type="project" value="UniProtKB-EC"/>
</dbReference>
<evidence type="ECO:0000313" key="7">
    <source>
        <dbReference type="EMBL" id="RFF32224.1"/>
    </source>
</evidence>
<comment type="caution">
    <text evidence="7">The sequence shown here is derived from an EMBL/GenBank/DDBJ whole genome shotgun (WGS) entry which is preliminary data.</text>
</comment>
<protein>
    <recommendedName>
        <fullName evidence="2">diguanylate cyclase</fullName>
        <ecNumber evidence="2">2.7.7.65</ecNumber>
    </recommendedName>
</protein>
<organism evidence="7 8">
    <name type="scientific">Wenzhouxiangella sediminis</name>
    <dbReference type="NCBI Taxonomy" id="1792836"/>
    <lineage>
        <taxon>Bacteria</taxon>
        <taxon>Pseudomonadati</taxon>
        <taxon>Pseudomonadota</taxon>
        <taxon>Gammaproteobacteria</taxon>
        <taxon>Chromatiales</taxon>
        <taxon>Wenzhouxiangellaceae</taxon>
        <taxon>Wenzhouxiangella</taxon>
    </lineage>
</organism>
<dbReference type="EMBL" id="QUZK01000012">
    <property type="protein sequence ID" value="RFF32224.1"/>
    <property type="molecule type" value="Genomic_DNA"/>
</dbReference>
<feature type="coiled-coil region" evidence="3">
    <location>
        <begin position="771"/>
        <end position="802"/>
    </location>
</feature>
<keyword evidence="3" id="KW-0175">Coiled coil</keyword>
<dbReference type="SMART" id="SM00267">
    <property type="entry name" value="GGDEF"/>
    <property type="match status" value="1"/>
</dbReference>
<keyword evidence="8" id="KW-1185">Reference proteome</keyword>
<accession>A0A3E1KBZ0</accession>
<dbReference type="Gene3D" id="2.60.40.10">
    <property type="entry name" value="Immunoglobulins"/>
    <property type="match status" value="1"/>
</dbReference>
<evidence type="ECO:0000313" key="8">
    <source>
        <dbReference type="Proteomes" id="UP000260351"/>
    </source>
</evidence>
<dbReference type="InterPro" id="IPR011110">
    <property type="entry name" value="Reg_prop"/>
</dbReference>
<proteinExistence type="predicted"/>
<feature type="signal peptide" evidence="5">
    <location>
        <begin position="1"/>
        <end position="22"/>
    </location>
</feature>
<dbReference type="AlphaFoldDB" id="A0A3E1KBZ0"/>
<gene>
    <name evidence="7" type="ORF">DZC52_01790</name>
</gene>
<dbReference type="Gene3D" id="3.30.70.270">
    <property type="match status" value="1"/>
</dbReference>
<dbReference type="GO" id="GO:0005886">
    <property type="term" value="C:plasma membrane"/>
    <property type="evidence" value="ECO:0007669"/>
    <property type="project" value="TreeGrafter"/>
</dbReference>
<evidence type="ECO:0000256" key="3">
    <source>
        <dbReference type="SAM" id="Coils"/>
    </source>
</evidence>
<dbReference type="InterPro" id="IPR015943">
    <property type="entry name" value="WD40/YVTN_repeat-like_dom_sf"/>
</dbReference>
<dbReference type="CDD" id="cd01949">
    <property type="entry name" value="GGDEF"/>
    <property type="match status" value="1"/>
</dbReference>
<evidence type="ECO:0000256" key="5">
    <source>
        <dbReference type="SAM" id="SignalP"/>
    </source>
</evidence>
<dbReference type="InterPro" id="IPR043128">
    <property type="entry name" value="Rev_trsase/Diguanyl_cyclase"/>
</dbReference>
<name>A0A3E1KBZ0_9GAMM</name>
<dbReference type="Pfam" id="PF07495">
    <property type="entry name" value="Y_Y_Y"/>
    <property type="match status" value="1"/>
</dbReference>
<dbReference type="EC" id="2.7.7.65" evidence="2"/>
<dbReference type="Proteomes" id="UP000260351">
    <property type="component" value="Unassembled WGS sequence"/>
</dbReference>
<comment type="cofactor">
    <cofactor evidence="1">
        <name>Mg(2+)</name>
        <dbReference type="ChEBI" id="CHEBI:18420"/>
    </cofactor>
</comment>
<dbReference type="NCBIfam" id="TIGR00254">
    <property type="entry name" value="GGDEF"/>
    <property type="match status" value="1"/>
</dbReference>
<dbReference type="InterPro" id="IPR013783">
    <property type="entry name" value="Ig-like_fold"/>
</dbReference>
<dbReference type="SUPFAM" id="SSF55073">
    <property type="entry name" value="Nucleotide cyclase"/>
    <property type="match status" value="1"/>
</dbReference>
<dbReference type="FunFam" id="3.30.70.270:FF:000001">
    <property type="entry name" value="Diguanylate cyclase domain protein"/>
    <property type="match status" value="1"/>
</dbReference>
<dbReference type="InterPro" id="IPR011123">
    <property type="entry name" value="Y_Y_Y"/>
</dbReference>
<dbReference type="PROSITE" id="PS50887">
    <property type="entry name" value="GGDEF"/>
    <property type="match status" value="1"/>
</dbReference>
<dbReference type="Gene3D" id="2.130.10.10">
    <property type="entry name" value="YVTN repeat-like/Quinoprotein amine dehydrogenase"/>
    <property type="match status" value="4"/>
</dbReference>
<dbReference type="InterPro" id="IPR000160">
    <property type="entry name" value="GGDEF_dom"/>
</dbReference>
<reference evidence="7 8" key="1">
    <citation type="submission" date="2018-08" db="EMBL/GenBank/DDBJ databases">
        <title>Wenzhouxiangella salilacus sp. nov., a novel bacterium isolated from a saline lake in Xinjiang Province, China.</title>
        <authorList>
            <person name="Han S."/>
        </authorList>
    </citation>
    <scope>NUCLEOTIDE SEQUENCE [LARGE SCALE GENOMIC DNA]</scope>
    <source>
        <strain evidence="7 8">XDB06</strain>
    </source>
</reference>
<dbReference type="PANTHER" id="PTHR45138">
    <property type="entry name" value="REGULATORY COMPONENTS OF SENSORY TRANSDUCTION SYSTEM"/>
    <property type="match status" value="1"/>
</dbReference>